<dbReference type="FunFam" id="3.20.20.70:FF:000038">
    <property type="entry name" value="Hydroxymethylglutaryl-CoA lyase, mitochondrial"/>
    <property type="match status" value="1"/>
</dbReference>
<dbReference type="Pfam" id="PF00682">
    <property type="entry name" value="HMGL-like"/>
    <property type="match status" value="1"/>
</dbReference>
<dbReference type="InterPro" id="IPR043594">
    <property type="entry name" value="HMGL"/>
</dbReference>
<dbReference type="Gene3D" id="3.20.20.70">
    <property type="entry name" value="Aldolase class I"/>
    <property type="match status" value="1"/>
</dbReference>
<evidence type="ECO:0000259" key="7">
    <source>
        <dbReference type="PROSITE" id="PS50991"/>
    </source>
</evidence>
<dbReference type="InterPro" id="IPR000891">
    <property type="entry name" value="PYR_CT"/>
</dbReference>
<evidence type="ECO:0000313" key="8">
    <source>
        <dbReference type="Proteomes" id="UP001318040"/>
    </source>
</evidence>
<evidence type="ECO:0000256" key="1">
    <source>
        <dbReference type="ARBA" id="ARBA00005143"/>
    </source>
</evidence>
<name>A0AAJ7TDP8_PETMA</name>
<proteinExistence type="inferred from homology"/>
<keyword evidence="8" id="KW-1185">Reference proteome</keyword>
<dbReference type="InterPro" id="IPR000138">
    <property type="entry name" value="HMG_CoA_lyase_AS"/>
</dbReference>
<sequence>MAVVVGLQSEGGGGGGGDMRHCCPGVSFVVEVEEEEVVEGTMATSSLLRVALCFSRLAGRGRSLSATGAVAISGLPNRVKIVEVGPRDGLQNEKTVVPTAVKIELIERLAEAGCPVVEATSFVSPKWVPQMADQVEVMAGIRKLPGVSYPVLTPNLKGFQAAVKAGATEVAIFGAASESFSQKNINCSIAESLQRFEEVARAAQDANIPVRGYVSCVVGCPYEGKINPAKVAEVAKCLYGMGCYEISLGDTIGVGTPGNMREMLRAVSHEVPISALAVHCHDTYGQALANILTALQMGVSVVDSSVAGLGGCPYARGASGNVATEDVVYMLNGLGIQTGVDLQKLIEAGDFICKALNRRSGSKVSQATSKL</sequence>
<gene>
    <name evidence="9" type="primary">HMGCL</name>
</gene>
<dbReference type="PROSITE" id="PS50991">
    <property type="entry name" value="PYR_CT"/>
    <property type="match status" value="1"/>
</dbReference>
<dbReference type="GO" id="GO:0004419">
    <property type="term" value="F:hydroxymethylglutaryl-CoA lyase activity"/>
    <property type="evidence" value="ECO:0007669"/>
    <property type="project" value="UniProtKB-EC"/>
</dbReference>
<dbReference type="RefSeq" id="XP_032815519.1">
    <property type="nucleotide sequence ID" value="XM_032959628.1"/>
</dbReference>
<protein>
    <recommendedName>
        <fullName evidence="3">hydroxymethylglutaryl-CoA lyase</fullName>
        <ecNumber evidence="3">4.1.3.4</ecNumber>
    </recommendedName>
</protein>
<evidence type="ECO:0000256" key="3">
    <source>
        <dbReference type="ARBA" id="ARBA00012910"/>
    </source>
</evidence>
<evidence type="ECO:0000313" key="9">
    <source>
        <dbReference type="RefSeq" id="XP_032815519.1"/>
    </source>
</evidence>
<organism evidence="8 9">
    <name type="scientific">Petromyzon marinus</name>
    <name type="common">Sea lamprey</name>
    <dbReference type="NCBI Taxonomy" id="7757"/>
    <lineage>
        <taxon>Eukaryota</taxon>
        <taxon>Metazoa</taxon>
        <taxon>Chordata</taxon>
        <taxon>Craniata</taxon>
        <taxon>Vertebrata</taxon>
        <taxon>Cyclostomata</taxon>
        <taxon>Hyperoartia</taxon>
        <taxon>Petromyzontiformes</taxon>
        <taxon>Petromyzontidae</taxon>
        <taxon>Petromyzon</taxon>
    </lineage>
</organism>
<keyword evidence="5 9" id="KW-0456">Lyase</keyword>
<dbReference type="GO" id="GO:0006552">
    <property type="term" value="P:L-leucine catabolic process"/>
    <property type="evidence" value="ECO:0007669"/>
    <property type="project" value="TreeGrafter"/>
</dbReference>
<dbReference type="NCBIfam" id="NF004283">
    <property type="entry name" value="PRK05692.1"/>
    <property type="match status" value="1"/>
</dbReference>
<dbReference type="Proteomes" id="UP001318040">
    <property type="component" value="Chromosome 23"/>
</dbReference>
<dbReference type="InterPro" id="IPR013785">
    <property type="entry name" value="Aldolase_TIM"/>
</dbReference>
<comment type="similarity">
    <text evidence="2">Belongs to the HMG-CoA lyase family.</text>
</comment>
<dbReference type="AlphaFoldDB" id="A0AAJ7TDP8"/>
<dbReference type="PROSITE" id="PS01062">
    <property type="entry name" value="HMG_COA_LYASE"/>
    <property type="match status" value="1"/>
</dbReference>
<dbReference type="KEGG" id="pmrn:116945260"/>
<dbReference type="PANTHER" id="PTHR42738:SF18">
    <property type="entry name" value="HYDROXYMETHYLGLUTARYL-COA LYASE, MITOCHONDRIAL"/>
    <property type="match status" value="1"/>
</dbReference>
<dbReference type="EC" id="4.1.3.4" evidence="3"/>
<comment type="pathway">
    <text evidence="1">Metabolic intermediate metabolism; (S)-3-hydroxy-3-methylglutaryl-CoA degradation; acetoacetate from (S)-3-hydroxy-3-methylglutaryl-CoA: step 1/1.</text>
</comment>
<dbReference type="GO" id="GO:0046951">
    <property type="term" value="P:ketone body biosynthetic process"/>
    <property type="evidence" value="ECO:0007669"/>
    <property type="project" value="TreeGrafter"/>
</dbReference>
<comment type="catalytic activity">
    <reaction evidence="6">
        <text>(3S)-3-hydroxy-3-methylglutaryl-CoA = acetoacetate + acetyl-CoA</text>
        <dbReference type="Rhea" id="RHEA:24404"/>
        <dbReference type="ChEBI" id="CHEBI:13705"/>
        <dbReference type="ChEBI" id="CHEBI:43074"/>
        <dbReference type="ChEBI" id="CHEBI:57288"/>
        <dbReference type="EC" id="4.1.3.4"/>
    </reaction>
</comment>
<dbReference type="GO" id="GO:0046872">
    <property type="term" value="F:metal ion binding"/>
    <property type="evidence" value="ECO:0007669"/>
    <property type="project" value="UniProtKB-KW"/>
</dbReference>
<dbReference type="PANTHER" id="PTHR42738">
    <property type="entry name" value="HYDROXYMETHYLGLUTARYL-COA LYASE"/>
    <property type="match status" value="1"/>
</dbReference>
<feature type="domain" description="Pyruvate carboxyltransferase" evidence="7">
    <location>
        <begin position="79"/>
        <end position="346"/>
    </location>
</feature>
<reference evidence="9" key="1">
    <citation type="submission" date="2025-08" db="UniProtKB">
        <authorList>
            <consortium name="RefSeq"/>
        </authorList>
    </citation>
    <scope>IDENTIFICATION</scope>
    <source>
        <tissue evidence="9">Sperm</tissue>
    </source>
</reference>
<dbReference type="CDD" id="cd07938">
    <property type="entry name" value="DRE_TIM_HMGL"/>
    <property type="match status" value="1"/>
</dbReference>
<accession>A0AAJ7TDP8</accession>
<evidence type="ECO:0000256" key="4">
    <source>
        <dbReference type="ARBA" id="ARBA00022723"/>
    </source>
</evidence>
<evidence type="ECO:0000256" key="5">
    <source>
        <dbReference type="ARBA" id="ARBA00023239"/>
    </source>
</evidence>
<dbReference type="SUPFAM" id="SSF51569">
    <property type="entry name" value="Aldolase"/>
    <property type="match status" value="1"/>
</dbReference>
<evidence type="ECO:0000256" key="6">
    <source>
        <dbReference type="ARBA" id="ARBA00049877"/>
    </source>
</evidence>
<evidence type="ECO:0000256" key="2">
    <source>
        <dbReference type="ARBA" id="ARBA00009405"/>
    </source>
</evidence>
<keyword evidence="4" id="KW-0479">Metal-binding</keyword>